<name>A0AAD5SUN9_9FUNG</name>
<proteinExistence type="predicted"/>
<feature type="region of interest" description="Disordered" evidence="3">
    <location>
        <begin position="229"/>
        <end position="336"/>
    </location>
</feature>
<dbReference type="SMART" id="SM00248">
    <property type="entry name" value="ANK"/>
    <property type="match status" value="7"/>
</dbReference>
<feature type="compositionally biased region" description="Acidic residues" evidence="3">
    <location>
        <begin position="280"/>
        <end position="290"/>
    </location>
</feature>
<evidence type="ECO:0000256" key="3">
    <source>
        <dbReference type="SAM" id="MobiDB-lite"/>
    </source>
</evidence>
<feature type="compositionally biased region" description="Acidic residues" evidence="3">
    <location>
        <begin position="250"/>
        <end position="268"/>
    </location>
</feature>
<evidence type="ECO:0000256" key="2">
    <source>
        <dbReference type="ARBA" id="ARBA00023043"/>
    </source>
</evidence>
<dbReference type="EMBL" id="JADGJH010001797">
    <property type="protein sequence ID" value="KAJ3109756.1"/>
    <property type="molecule type" value="Genomic_DNA"/>
</dbReference>
<keyword evidence="2" id="KW-0040">ANK repeat</keyword>
<dbReference type="AlphaFoldDB" id="A0AAD5SUN9"/>
<dbReference type="InterPro" id="IPR036770">
    <property type="entry name" value="Ankyrin_rpt-contain_sf"/>
</dbReference>
<feature type="compositionally biased region" description="Acidic residues" evidence="3">
    <location>
        <begin position="229"/>
        <end position="240"/>
    </location>
</feature>
<dbReference type="InterPro" id="IPR050889">
    <property type="entry name" value="Dendritic_Spine_Reg/Scaffold"/>
</dbReference>
<dbReference type="PANTHER" id="PTHR24166:SF48">
    <property type="entry name" value="PROTEIN VAPYRIN"/>
    <property type="match status" value="1"/>
</dbReference>
<keyword evidence="1" id="KW-0677">Repeat</keyword>
<organism evidence="4 5">
    <name type="scientific">Physocladia obscura</name>
    <dbReference type="NCBI Taxonomy" id="109957"/>
    <lineage>
        <taxon>Eukaryota</taxon>
        <taxon>Fungi</taxon>
        <taxon>Fungi incertae sedis</taxon>
        <taxon>Chytridiomycota</taxon>
        <taxon>Chytridiomycota incertae sedis</taxon>
        <taxon>Chytridiomycetes</taxon>
        <taxon>Chytridiales</taxon>
        <taxon>Chytriomycetaceae</taxon>
        <taxon>Physocladia</taxon>
    </lineage>
</organism>
<dbReference type="Gene3D" id="1.25.40.20">
    <property type="entry name" value="Ankyrin repeat-containing domain"/>
    <property type="match status" value="2"/>
</dbReference>
<keyword evidence="5" id="KW-1185">Reference proteome</keyword>
<dbReference type="PANTHER" id="PTHR24166">
    <property type="entry name" value="ROLLING PEBBLES, ISOFORM B"/>
    <property type="match status" value="1"/>
</dbReference>
<gene>
    <name evidence="4" type="ORF">HK100_003236</name>
</gene>
<dbReference type="Pfam" id="PF12796">
    <property type="entry name" value="Ank_2"/>
    <property type="match status" value="1"/>
</dbReference>
<dbReference type="Pfam" id="PF00023">
    <property type="entry name" value="Ank"/>
    <property type="match status" value="1"/>
</dbReference>
<reference evidence="4" key="1">
    <citation type="submission" date="2020-05" db="EMBL/GenBank/DDBJ databases">
        <title>Phylogenomic resolution of chytrid fungi.</title>
        <authorList>
            <person name="Stajich J.E."/>
            <person name="Amses K."/>
            <person name="Simmons R."/>
            <person name="Seto K."/>
            <person name="Myers J."/>
            <person name="Bonds A."/>
            <person name="Quandt C.A."/>
            <person name="Barry K."/>
            <person name="Liu P."/>
            <person name="Grigoriev I."/>
            <person name="Longcore J.E."/>
            <person name="James T.Y."/>
        </authorList>
    </citation>
    <scope>NUCLEOTIDE SEQUENCE</scope>
    <source>
        <strain evidence="4">JEL0513</strain>
    </source>
</reference>
<accession>A0AAD5SUN9</accession>
<evidence type="ECO:0000313" key="4">
    <source>
        <dbReference type="EMBL" id="KAJ3109756.1"/>
    </source>
</evidence>
<dbReference type="SUPFAM" id="SSF48403">
    <property type="entry name" value="Ankyrin repeat"/>
    <property type="match status" value="1"/>
</dbReference>
<evidence type="ECO:0000313" key="5">
    <source>
        <dbReference type="Proteomes" id="UP001211907"/>
    </source>
</evidence>
<evidence type="ECO:0000256" key="1">
    <source>
        <dbReference type="ARBA" id="ARBA00022737"/>
    </source>
</evidence>
<sequence>MLVATTGAATYYGVPASLMDNFIEWFSLRMDEFVISDEFSMKNSRRKSNAQQQSQLISASSSKALNSADGAFFSLPTTSSVDSANATANNHSFAAIQSKKRGGEKIVKYDLPPHPTLPDGSPNVEGYRSWTDIIRARYPTFNRSGSHMCRIASQFCDKYKLKKVPIVALTAVRSNKPAFGLPERYHAEFLEYMEETFLHSDGTFGREDAHIQSAPGSNKKVAIIDDEENEEEVEEDEEYAGDVSVFTNGGEEDEELEEYGYDDEEHDGDESKFRRYNGNEYEEDEEEEEVIPVSSRARGLQQQQQQQLQSQQSSSRRRSISSQKQLSPPLQSDTENVVTVANAPAEWKRCLLDSQQAYLRENSKSTSLLLKIRNNVHEFIKHHSPDSIATQPDSVPNSLIDAFQAWFEVQISEGFDAGMVAFPDGVFEVDGGGTIDEQQHNGKRHARELFDNRDLLASKKLKTNLPSGSKSATLPVLAGDHNAVAPKGEPVNKIVSKSGFKLTKYNSILLKMMPEFKSLSHEARVAIKRGVKLFLQHEMGDKFAECIFTVDGADHHTYGVPQHLLVDFKHWAYGELSRGSHKVFDKLGAVVNSSFNFTKSIRNNNVGVGSVRNSARNHQPSSANGNRANEAHILEQKNITNGLQFGIRAVPLPQAQQQQQQQQQNGESIEIWEFLDAYEIRNPHWSRMPLHYQVAIYGEILMAPDWTRVHETIAYSDSMLENLMWYERWSLSPARAEKVFAALLSQPWFDASAQMNRSFRWAARLGYLRVIENLLSYHDYAAATVSSFPDCRKLNLNPADDDNYALQCAAEAGHLEIVRLLFALPAEVGIDPSGKDDYAVKRTACTGHVEVMRLLLADPRTNPAANQNEPIINSASNGHTAILEILLQNPLTNPAEYDNYAISQAAAHGHLECVKLLAADPRVNVADADNEALFVACENGNTDVVDFLLTLSAVDPSQNENEGLLAAIRKGHVEIVKLFLNCRRADVDLDLSLLLAVAIREGKQKVVQLILQDKRFKPVEGAFILADDPLVMDILLNDPRLDPSECENEAIFAAKERGNSVIISMLLKDERVVAKLTELDVKVFSMFARTSSD</sequence>
<feature type="compositionally biased region" description="Low complexity" evidence="3">
    <location>
        <begin position="294"/>
        <end position="332"/>
    </location>
</feature>
<dbReference type="Proteomes" id="UP001211907">
    <property type="component" value="Unassembled WGS sequence"/>
</dbReference>
<comment type="caution">
    <text evidence="4">The sequence shown here is derived from an EMBL/GenBank/DDBJ whole genome shotgun (WGS) entry which is preliminary data.</text>
</comment>
<dbReference type="InterPro" id="IPR002110">
    <property type="entry name" value="Ankyrin_rpt"/>
</dbReference>
<protein>
    <submittedName>
        <fullName evidence="4">Uncharacterized protein</fullName>
    </submittedName>
</protein>